<dbReference type="PRINTS" id="PR00927">
    <property type="entry name" value="ADPTRNSLCASE"/>
</dbReference>
<dbReference type="GO" id="GO:0005471">
    <property type="term" value="F:ATP:ADP antiporter activity"/>
    <property type="evidence" value="ECO:0007669"/>
    <property type="project" value="UniProtKB-UniRule"/>
</dbReference>
<comment type="function">
    <text evidence="16">Catalyzes the exchange of ADP and ATP across the membrane.</text>
</comment>
<evidence type="ECO:0000256" key="5">
    <source>
        <dbReference type="ARBA" id="ARBA00022449"/>
    </source>
</evidence>
<evidence type="ECO:0000256" key="1">
    <source>
        <dbReference type="ARBA" id="ARBA00004448"/>
    </source>
</evidence>
<keyword evidence="8" id="KW-0999">Mitochondrion inner membrane</keyword>
<evidence type="ECO:0000256" key="8">
    <source>
        <dbReference type="ARBA" id="ARBA00022792"/>
    </source>
</evidence>
<dbReference type="InterPro" id="IPR023395">
    <property type="entry name" value="MCP_dom_sf"/>
</dbReference>
<comment type="function">
    <text evidence="13">ADP:ATP antiporter that mediates import of ADP into the mitochondrial matrix for ATP synthesis, and export of ATP out to fuel the cell. Cycles between the cytoplasmic-open state (c-state) and the matrix-open state (m-state): operates by the alternating access mechanism with a single substrate-binding site intermittently exposed to either the cytosolic (c-state) or matrix (m-state) side of the inner mitochondrial membrane.</text>
</comment>
<dbReference type="GO" id="GO:0140021">
    <property type="term" value="P:mitochondrial ADP transmembrane transport"/>
    <property type="evidence" value="ECO:0007669"/>
    <property type="project" value="InterPro"/>
</dbReference>
<evidence type="ECO:0000256" key="12">
    <source>
        <dbReference type="ARBA" id="ARBA00024143"/>
    </source>
</evidence>
<keyword evidence="9 16" id="KW-1133">Transmembrane helix</keyword>
<evidence type="ECO:0000256" key="11">
    <source>
        <dbReference type="ARBA" id="ARBA00023136"/>
    </source>
</evidence>
<evidence type="ECO:0000313" key="18">
    <source>
        <dbReference type="EMBL" id="JAG58643.1"/>
    </source>
</evidence>
<dbReference type="Pfam" id="PF00153">
    <property type="entry name" value="Mito_carr"/>
    <property type="match status" value="3"/>
</dbReference>
<keyword evidence="5" id="KW-0050">Antiport</keyword>
<dbReference type="AlphaFoldDB" id="A0A0A9YG31"/>
<keyword evidence="6 14" id="KW-0812">Transmembrane</keyword>
<evidence type="ECO:0000256" key="13">
    <source>
        <dbReference type="ARBA" id="ARBA00045250"/>
    </source>
</evidence>
<evidence type="ECO:0000256" key="3">
    <source>
        <dbReference type="ARBA" id="ARBA00011245"/>
    </source>
</evidence>
<evidence type="ECO:0000256" key="4">
    <source>
        <dbReference type="ARBA" id="ARBA00022448"/>
    </source>
</evidence>
<dbReference type="GO" id="GO:1990544">
    <property type="term" value="P:mitochondrial ATP transmembrane transport"/>
    <property type="evidence" value="ECO:0007669"/>
    <property type="project" value="InterPro"/>
</dbReference>
<organism evidence="17">
    <name type="scientific">Lygus hesperus</name>
    <name type="common">Western plant bug</name>
    <dbReference type="NCBI Taxonomy" id="30085"/>
    <lineage>
        <taxon>Eukaryota</taxon>
        <taxon>Metazoa</taxon>
        <taxon>Ecdysozoa</taxon>
        <taxon>Arthropoda</taxon>
        <taxon>Hexapoda</taxon>
        <taxon>Insecta</taxon>
        <taxon>Pterygota</taxon>
        <taxon>Neoptera</taxon>
        <taxon>Paraneoptera</taxon>
        <taxon>Hemiptera</taxon>
        <taxon>Heteroptera</taxon>
        <taxon>Panheteroptera</taxon>
        <taxon>Cimicomorpha</taxon>
        <taxon>Miridae</taxon>
        <taxon>Mirini</taxon>
        <taxon>Lygus</taxon>
    </lineage>
</organism>
<dbReference type="PANTHER" id="PTHR45635:SF14">
    <property type="entry name" value="ADP_ATP TRANSLOCASE"/>
    <property type="match status" value="1"/>
</dbReference>
<dbReference type="PROSITE" id="PS50920">
    <property type="entry name" value="SOLCAR"/>
    <property type="match status" value="3"/>
</dbReference>
<evidence type="ECO:0000256" key="7">
    <source>
        <dbReference type="ARBA" id="ARBA00022737"/>
    </source>
</evidence>
<evidence type="ECO:0000256" key="6">
    <source>
        <dbReference type="ARBA" id="ARBA00022692"/>
    </source>
</evidence>
<dbReference type="PRINTS" id="PR00926">
    <property type="entry name" value="MITOCARRIER"/>
</dbReference>
<feature type="repeat" description="Solcar" evidence="14">
    <location>
        <begin position="213"/>
        <end position="302"/>
    </location>
</feature>
<comment type="caution">
    <text evidence="16">Lacks conserved residue(s) required for the propagation of feature annotation.</text>
</comment>
<keyword evidence="11 14" id="KW-0472">Membrane</keyword>
<keyword evidence="4 15" id="KW-0813">Transport</keyword>
<feature type="repeat" description="Solcar" evidence="14">
    <location>
        <begin position="9"/>
        <end position="101"/>
    </location>
</feature>
<proteinExistence type="inferred from homology"/>
<evidence type="ECO:0000256" key="15">
    <source>
        <dbReference type="RuleBase" id="RU000488"/>
    </source>
</evidence>
<gene>
    <name evidence="17" type="ORF">CM83_44051</name>
</gene>
<accession>A0A0A9YG31</accession>
<comment type="subunit">
    <text evidence="3 16">Monomer.</text>
</comment>
<evidence type="ECO:0000256" key="2">
    <source>
        <dbReference type="ARBA" id="ARBA00006375"/>
    </source>
</evidence>
<evidence type="ECO:0000256" key="14">
    <source>
        <dbReference type="PROSITE-ProRule" id="PRU00282"/>
    </source>
</evidence>
<comment type="subcellular location">
    <subcellularLocation>
        <location evidence="16">Membrane</location>
        <topology evidence="16">Multi-pass membrane protein</topology>
    </subcellularLocation>
    <subcellularLocation>
        <location evidence="1">Mitochondrion inner membrane</location>
        <topology evidence="1">Multi-pass membrane protein</topology>
    </subcellularLocation>
</comment>
<dbReference type="InterPro" id="IPR018108">
    <property type="entry name" value="MCP_transmembrane"/>
</dbReference>
<dbReference type="GO" id="GO:0005743">
    <property type="term" value="C:mitochondrial inner membrane"/>
    <property type="evidence" value="ECO:0007669"/>
    <property type="project" value="UniProtKB-SubCell"/>
</dbReference>
<dbReference type="SUPFAM" id="SSF103506">
    <property type="entry name" value="Mitochondrial carrier"/>
    <property type="match status" value="1"/>
</dbReference>
<feature type="transmembrane region" description="Helical" evidence="16">
    <location>
        <begin position="178"/>
        <end position="196"/>
    </location>
</feature>
<name>A0A0A9YG31_LYGHE</name>
<dbReference type="PANTHER" id="PTHR45635">
    <property type="entry name" value="ADP,ATP CARRIER PROTEIN 1-RELATED-RELATED"/>
    <property type="match status" value="1"/>
</dbReference>
<keyword evidence="10" id="KW-0496">Mitochondrion</keyword>
<dbReference type="EMBL" id="GBHO01012500">
    <property type="protein sequence ID" value="JAG31104.1"/>
    <property type="molecule type" value="Transcribed_RNA"/>
</dbReference>
<reference evidence="18" key="3">
    <citation type="submission" date="2014-09" db="EMBL/GenBank/DDBJ databases">
        <authorList>
            <person name="Magalhaes I.L.F."/>
            <person name="Oliveira U."/>
            <person name="Santos F.R."/>
            <person name="Vidigal T.H.D.A."/>
            <person name="Brescovit A.D."/>
            <person name="Santos A.J."/>
        </authorList>
    </citation>
    <scope>NUCLEOTIDE SEQUENCE</scope>
</reference>
<dbReference type="InterPro" id="IPR002067">
    <property type="entry name" value="MCP"/>
</dbReference>
<comment type="catalytic activity">
    <reaction evidence="12">
        <text>ADP(in) + ATP(out) = ADP(out) + ATP(in)</text>
        <dbReference type="Rhea" id="RHEA:34999"/>
        <dbReference type="ChEBI" id="CHEBI:30616"/>
        <dbReference type="ChEBI" id="CHEBI:456216"/>
    </reaction>
    <physiologicalReaction direction="left-to-right" evidence="12">
        <dbReference type="Rhea" id="RHEA:35000"/>
    </physiologicalReaction>
</comment>
<dbReference type="Gene3D" id="1.50.40.10">
    <property type="entry name" value="Mitochondrial carrier domain"/>
    <property type="match status" value="1"/>
</dbReference>
<keyword evidence="7" id="KW-0677">Repeat</keyword>
<feature type="transmembrane region" description="Helical" evidence="16">
    <location>
        <begin position="216"/>
        <end position="236"/>
    </location>
</feature>
<feature type="repeat" description="Solcar" evidence="14">
    <location>
        <begin position="114"/>
        <end position="206"/>
    </location>
</feature>
<dbReference type="EMBL" id="GBRD01007178">
    <property type="protein sequence ID" value="JAG58643.1"/>
    <property type="molecule type" value="Transcribed_RNA"/>
</dbReference>
<evidence type="ECO:0000313" key="17">
    <source>
        <dbReference type="EMBL" id="JAG31104.1"/>
    </source>
</evidence>
<dbReference type="GO" id="GO:1901029">
    <property type="term" value="P:negative regulation of mitochondrial outer membrane permeabilization involved in apoptotic signaling pathway"/>
    <property type="evidence" value="ECO:0007669"/>
    <property type="project" value="TreeGrafter"/>
</dbReference>
<comment type="similarity">
    <text evidence="2 15">Belongs to the mitochondrial carrier (TC 2.A.29) family.</text>
</comment>
<evidence type="ECO:0000256" key="9">
    <source>
        <dbReference type="ARBA" id="ARBA00022989"/>
    </source>
</evidence>
<dbReference type="FunFam" id="1.50.40.10:FF:000002">
    <property type="entry name" value="Putative ADP/ATP translocase 2-like"/>
    <property type="match status" value="1"/>
</dbReference>
<reference evidence="17" key="2">
    <citation type="submission" date="2014-07" db="EMBL/GenBank/DDBJ databases">
        <authorList>
            <person name="Hull J."/>
        </authorList>
    </citation>
    <scope>NUCLEOTIDE SEQUENCE</scope>
</reference>
<reference evidence="17" key="1">
    <citation type="journal article" date="2014" name="PLoS ONE">
        <title>Transcriptome-Based Identification of ABC Transporters in the Western Tarnished Plant Bug Lygus hesperus.</title>
        <authorList>
            <person name="Hull J.J."/>
            <person name="Chaney K."/>
            <person name="Geib S.M."/>
            <person name="Fabrick J.A."/>
            <person name="Brent C.S."/>
            <person name="Walsh D."/>
            <person name="Lavine L.C."/>
        </authorList>
    </citation>
    <scope>NUCLEOTIDE SEQUENCE</scope>
</reference>
<sequence>MQPGLTDPMSFAKDFIAGGVSAAISKTAVAPIERVKLLLQVQHISKQIAEADRYKGMVDCFVRIPKEQGVTAYWRGNMANVIRYFPTQALNFAFKDKYKQVFLGGVDPKTQFWRHFAGNLASGGAAGATSLCFVYPLDFARTRLAADVGKGDGVGAREFKGLGDCLTKVFKKDGLIGLYRGFGVSVQGIIIYRASYFGCFDTAKGMLPDPKKAGFLVSWGIAQVVTTCAGIISYPFDTVRRRMMMQSGRAKADIVYKNTMHCWAVIAKTEGTGAFFKGAFSNVLRGTGGALVLVLYDEMKALMF</sequence>
<protein>
    <recommendedName>
        <fullName evidence="16">ADP/ATP translocase</fullName>
    </recommendedName>
    <alternativeName>
        <fullName evidence="16">ADP,ATP carrier protein</fullName>
    </alternativeName>
</protein>
<evidence type="ECO:0000256" key="16">
    <source>
        <dbReference type="RuleBase" id="RU368008"/>
    </source>
</evidence>
<dbReference type="InterPro" id="IPR002113">
    <property type="entry name" value="ADT_euk_type"/>
</dbReference>
<evidence type="ECO:0000256" key="10">
    <source>
        <dbReference type="ARBA" id="ARBA00023128"/>
    </source>
</evidence>